<feature type="region of interest" description="Disordered" evidence="1">
    <location>
        <begin position="531"/>
        <end position="566"/>
    </location>
</feature>
<evidence type="ECO:0000256" key="1">
    <source>
        <dbReference type="SAM" id="MobiDB-lite"/>
    </source>
</evidence>
<name>A0AAV9GP90_9PEZI</name>
<feature type="compositionally biased region" description="Low complexity" evidence="1">
    <location>
        <begin position="556"/>
        <end position="565"/>
    </location>
</feature>
<accession>A0AAV9GP90</accession>
<gene>
    <name evidence="2" type="ORF">QBC34DRAFT_82731</name>
</gene>
<feature type="compositionally biased region" description="Pro residues" evidence="1">
    <location>
        <begin position="83"/>
        <end position="92"/>
    </location>
</feature>
<sequence length="728" mass="78375">MLGVAPRSRSPSMGTTGRTGTTGLVGQGPPGLNQGPGPVSATALHSHVASRPASRQGSRHGPQNTVIPPVAFPGGRNPYLERPLPPPPPPKTPKSSAAVVPATVAVAAPPTAPTMPLRPSTSSGPGSGSNSKGAAATRPNFEKRLSKDDMSLTGQMGMSVGRTKVAQPYRFLGTRSVGLPTPEDSPNLSAIPSPPPMMFVPSRVPTPNSLSSGEIQIGMALGSPTEHTPSPLSGWQPQRMTPPQEAYSPLPPQRTPEPPVQRQKTQKRKFFGALFGRGKHSEPAKTPEPSNTPEPVRADYTTSYAAISNLSLDKSGETTPLRANTVTAKKTPKFTLRARSRTEPDMEEAAQEAKKSVPEVKVTNPRPEPPESATPSLGGSGFLDVEIPDIRLERYSIMFSGVLNPQGSSTTSSLLARRQATLEKLKTINDRIVNEEMGKEAGLVRRATSPHVKSPSFSLFPAPQPRPNGTSPRMRSTSSPAMPSPARASFDIERLPLPESKLRKESKRVTIISPRTMDERHRQENVERLREQQIQMQQSQRAPSPFRPEDSTFFLDSPDSPSSVSDVEEILSPTDIVPLKPRLEEPRWEIISPPSTSALSEASSTMTKRSMSSTSTMSSVKTSVTRPSLDMDDEEEDAALKAAVEISIARQISISRQQRNLLRTTSSANPLPKNAPSAVATARSASIKVPMANGLAGRVIETKQSMPRLVDMHFGRNRKSERVVLEAM</sequence>
<protein>
    <submittedName>
        <fullName evidence="2">Uncharacterized protein</fullName>
    </submittedName>
</protein>
<feature type="compositionally biased region" description="Polar residues" evidence="1">
    <location>
        <begin position="205"/>
        <end position="214"/>
    </location>
</feature>
<feature type="compositionally biased region" description="Pro residues" evidence="1">
    <location>
        <begin position="249"/>
        <end position="259"/>
    </location>
</feature>
<feature type="compositionally biased region" description="Low complexity" evidence="1">
    <location>
        <begin position="30"/>
        <end position="39"/>
    </location>
</feature>
<dbReference type="AlphaFoldDB" id="A0AAV9GP90"/>
<feature type="compositionally biased region" description="Low complexity" evidence="1">
    <location>
        <begin position="603"/>
        <end position="626"/>
    </location>
</feature>
<keyword evidence="3" id="KW-1185">Reference proteome</keyword>
<reference evidence="2" key="2">
    <citation type="submission" date="2023-05" db="EMBL/GenBank/DDBJ databases">
        <authorList>
            <consortium name="Lawrence Berkeley National Laboratory"/>
            <person name="Steindorff A."/>
            <person name="Hensen N."/>
            <person name="Bonometti L."/>
            <person name="Westerberg I."/>
            <person name="Brannstrom I.O."/>
            <person name="Guillou S."/>
            <person name="Cros-Aarteil S."/>
            <person name="Calhoun S."/>
            <person name="Haridas S."/>
            <person name="Kuo A."/>
            <person name="Mondo S."/>
            <person name="Pangilinan J."/>
            <person name="Riley R."/>
            <person name="Labutti K."/>
            <person name="Andreopoulos B."/>
            <person name="Lipzen A."/>
            <person name="Chen C."/>
            <person name="Yanf M."/>
            <person name="Daum C."/>
            <person name="Ng V."/>
            <person name="Clum A."/>
            <person name="Ohm R."/>
            <person name="Martin F."/>
            <person name="Silar P."/>
            <person name="Natvig D."/>
            <person name="Lalanne C."/>
            <person name="Gautier V."/>
            <person name="Ament-Velasquez S.L."/>
            <person name="Kruys A."/>
            <person name="Hutchinson M.I."/>
            <person name="Powell A.J."/>
            <person name="Barry K."/>
            <person name="Miller A.N."/>
            <person name="Grigoriev I.V."/>
            <person name="Debuchy R."/>
            <person name="Gladieux P."/>
            <person name="Thoren M.H."/>
            <person name="Johannesson H."/>
        </authorList>
    </citation>
    <scope>NUCLEOTIDE SEQUENCE</scope>
    <source>
        <strain evidence="2">PSN243</strain>
    </source>
</reference>
<feature type="compositionally biased region" description="Polar residues" evidence="1">
    <location>
        <begin position="225"/>
        <end position="241"/>
    </location>
</feature>
<feature type="compositionally biased region" description="Polar residues" evidence="1">
    <location>
        <begin position="300"/>
        <end position="328"/>
    </location>
</feature>
<organism evidence="2 3">
    <name type="scientific">Podospora aff. communis PSN243</name>
    <dbReference type="NCBI Taxonomy" id="3040156"/>
    <lineage>
        <taxon>Eukaryota</taxon>
        <taxon>Fungi</taxon>
        <taxon>Dikarya</taxon>
        <taxon>Ascomycota</taxon>
        <taxon>Pezizomycotina</taxon>
        <taxon>Sordariomycetes</taxon>
        <taxon>Sordariomycetidae</taxon>
        <taxon>Sordariales</taxon>
        <taxon>Podosporaceae</taxon>
        <taxon>Podospora</taxon>
    </lineage>
</organism>
<feature type="compositionally biased region" description="Polar residues" evidence="1">
    <location>
        <begin position="53"/>
        <end position="66"/>
    </location>
</feature>
<dbReference type="EMBL" id="MU865934">
    <property type="protein sequence ID" value="KAK4450131.1"/>
    <property type="molecule type" value="Genomic_DNA"/>
</dbReference>
<reference evidence="2" key="1">
    <citation type="journal article" date="2023" name="Mol. Phylogenet. Evol.">
        <title>Genome-scale phylogeny and comparative genomics of the fungal order Sordariales.</title>
        <authorList>
            <person name="Hensen N."/>
            <person name="Bonometti L."/>
            <person name="Westerberg I."/>
            <person name="Brannstrom I.O."/>
            <person name="Guillou S."/>
            <person name="Cros-Aarteil S."/>
            <person name="Calhoun S."/>
            <person name="Haridas S."/>
            <person name="Kuo A."/>
            <person name="Mondo S."/>
            <person name="Pangilinan J."/>
            <person name="Riley R."/>
            <person name="LaButti K."/>
            <person name="Andreopoulos B."/>
            <person name="Lipzen A."/>
            <person name="Chen C."/>
            <person name="Yan M."/>
            <person name="Daum C."/>
            <person name="Ng V."/>
            <person name="Clum A."/>
            <person name="Steindorff A."/>
            <person name="Ohm R.A."/>
            <person name="Martin F."/>
            <person name="Silar P."/>
            <person name="Natvig D.O."/>
            <person name="Lalanne C."/>
            <person name="Gautier V."/>
            <person name="Ament-Velasquez S.L."/>
            <person name="Kruys A."/>
            <person name="Hutchinson M.I."/>
            <person name="Powell A.J."/>
            <person name="Barry K."/>
            <person name="Miller A.N."/>
            <person name="Grigoriev I.V."/>
            <person name="Debuchy R."/>
            <person name="Gladieux P."/>
            <person name="Hiltunen Thoren M."/>
            <person name="Johannesson H."/>
        </authorList>
    </citation>
    <scope>NUCLEOTIDE SEQUENCE</scope>
    <source>
        <strain evidence="2">PSN243</strain>
    </source>
</reference>
<feature type="region of interest" description="Disordered" evidence="1">
    <location>
        <begin position="594"/>
        <end position="632"/>
    </location>
</feature>
<evidence type="ECO:0000313" key="3">
    <source>
        <dbReference type="Proteomes" id="UP001321760"/>
    </source>
</evidence>
<comment type="caution">
    <text evidence="2">The sequence shown here is derived from an EMBL/GenBank/DDBJ whole genome shotgun (WGS) entry which is preliminary data.</text>
</comment>
<feature type="compositionally biased region" description="Low complexity" evidence="1">
    <location>
        <begin position="93"/>
        <end position="109"/>
    </location>
</feature>
<evidence type="ECO:0000313" key="2">
    <source>
        <dbReference type="EMBL" id="KAK4450131.1"/>
    </source>
</evidence>
<feature type="compositionally biased region" description="Low complexity" evidence="1">
    <location>
        <begin position="470"/>
        <end position="487"/>
    </location>
</feature>
<dbReference type="Proteomes" id="UP001321760">
    <property type="component" value="Unassembled WGS sequence"/>
</dbReference>
<feature type="region of interest" description="Disordered" evidence="1">
    <location>
        <begin position="175"/>
        <end position="382"/>
    </location>
</feature>
<feature type="compositionally biased region" description="Basic and acidic residues" evidence="1">
    <location>
        <begin position="140"/>
        <end position="150"/>
    </location>
</feature>
<feature type="compositionally biased region" description="Low complexity" evidence="1">
    <location>
        <begin position="120"/>
        <end position="133"/>
    </location>
</feature>
<feature type="region of interest" description="Disordered" evidence="1">
    <location>
        <begin position="1"/>
        <end position="159"/>
    </location>
</feature>
<proteinExistence type="predicted"/>
<feature type="region of interest" description="Disordered" evidence="1">
    <location>
        <begin position="447"/>
        <end position="487"/>
    </location>
</feature>
<feature type="compositionally biased region" description="Basic residues" evidence="1">
    <location>
        <begin position="330"/>
        <end position="339"/>
    </location>
</feature>